<evidence type="ECO:0008006" key="3">
    <source>
        <dbReference type="Google" id="ProtNLM"/>
    </source>
</evidence>
<dbReference type="EMBL" id="FNBK01000001">
    <property type="protein sequence ID" value="SDE78314.1"/>
    <property type="molecule type" value="Genomic_DNA"/>
</dbReference>
<gene>
    <name evidence="1" type="ORF">SAMN05216218_101307</name>
</gene>
<name>A0A1G7FR12_9EURY</name>
<proteinExistence type="predicted"/>
<keyword evidence="2" id="KW-1185">Reference proteome</keyword>
<sequence length="67" mass="7082">MDESGSRPVEGQRVRTTLDGADVRGTVESVTYTPKKGNLIAKVRLDEPGPDGQSALAVAVEDLAELD</sequence>
<dbReference type="RefSeq" id="WP_139171023.1">
    <property type="nucleotide sequence ID" value="NZ_FNBK01000001.1"/>
</dbReference>
<evidence type="ECO:0000313" key="2">
    <source>
        <dbReference type="Proteomes" id="UP000199076"/>
    </source>
</evidence>
<reference evidence="2" key="1">
    <citation type="submission" date="2016-10" db="EMBL/GenBank/DDBJ databases">
        <authorList>
            <person name="Varghese N."/>
            <person name="Submissions S."/>
        </authorList>
    </citation>
    <scope>NUCLEOTIDE SEQUENCE [LARGE SCALE GENOMIC DNA]</scope>
    <source>
        <strain evidence="2">IBRC-M 10760</strain>
    </source>
</reference>
<dbReference type="AlphaFoldDB" id="A0A1G7FR12"/>
<dbReference type="OrthoDB" id="236569at2157"/>
<dbReference type="Proteomes" id="UP000199076">
    <property type="component" value="Unassembled WGS sequence"/>
</dbReference>
<evidence type="ECO:0000313" key="1">
    <source>
        <dbReference type="EMBL" id="SDE78314.1"/>
    </source>
</evidence>
<accession>A0A1G7FR12</accession>
<organism evidence="1 2">
    <name type="scientific">Halorientalis regularis</name>
    <dbReference type="NCBI Taxonomy" id="660518"/>
    <lineage>
        <taxon>Archaea</taxon>
        <taxon>Methanobacteriati</taxon>
        <taxon>Methanobacteriota</taxon>
        <taxon>Stenosarchaea group</taxon>
        <taxon>Halobacteria</taxon>
        <taxon>Halobacteriales</taxon>
        <taxon>Haloarculaceae</taxon>
        <taxon>Halorientalis</taxon>
    </lineage>
</organism>
<protein>
    <recommendedName>
        <fullName evidence="3">TRAM domain-containing protein</fullName>
    </recommendedName>
</protein>